<feature type="transmembrane region" description="Helical" evidence="9">
    <location>
        <begin position="658"/>
        <end position="682"/>
    </location>
</feature>
<evidence type="ECO:0000256" key="8">
    <source>
        <dbReference type="SAM" id="MobiDB-lite"/>
    </source>
</evidence>
<dbReference type="AlphaFoldDB" id="A0A8J8T8Y4"/>
<evidence type="ECO:0000256" key="1">
    <source>
        <dbReference type="ARBA" id="ARBA00004141"/>
    </source>
</evidence>
<keyword evidence="4 9" id="KW-1133">Transmembrane helix</keyword>
<evidence type="ECO:0000313" key="11">
    <source>
        <dbReference type="EMBL" id="TNV86075.1"/>
    </source>
</evidence>
<feature type="transmembrane region" description="Helical" evidence="9">
    <location>
        <begin position="583"/>
        <end position="604"/>
    </location>
</feature>
<dbReference type="PANTHER" id="PTHR47823:SF9">
    <property type="entry name" value="CHROMOSOME UNDETERMINED SCAFFOLD_10, WHOLE GENOME SHOTGUN SEQUENCE"/>
    <property type="match status" value="1"/>
</dbReference>
<evidence type="ECO:0000256" key="6">
    <source>
        <dbReference type="ARBA" id="ARBA00023136"/>
    </source>
</evidence>
<dbReference type="InterPro" id="IPR014710">
    <property type="entry name" value="RmlC-like_jellyroll"/>
</dbReference>
<dbReference type="SUPFAM" id="SSF81324">
    <property type="entry name" value="Voltage-gated potassium channels"/>
    <property type="match status" value="1"/>
</dbReference>
<feature type="transmembrane region" description="Helical" evidence="9">
    <location>
        <begin position="472"/>
        <end position="491"/>
    </location>
</feature>
<dbReference type="CDD" id="cd00038">
    <property type="entry name" value="CAP_ED"/>
    <property type="match status" value="1"/>
</dbReference>
<feature type="transmembrane region" description="Helical" evidence="9">
    <location>
        <begin position="440"/>
        <end position="460"/>
    </location>
</feature>
<dbReference type="PROSITE" id="PS50042">
    <property type="entry name" value="CNMP_BINDING_3"/>
    <property type="match status" value="1"/>
</dbReference>
<evidence type="ECO:0000256" key="5">
    <source>
        <dbReference type="ARBA" id="ARBA00023065"/>
    </source>
</evidence>
<gene>
    <name evidence="11" type="ORF">FGO68_gene13008</name>
</gene>
<feature type="region of interest" description="Disordered" evidence="8">
    <location>
        <begin position="345"/>
        <end position="379"/>
    </location>
</feature>
<feature type="region of interest" description="Disordered" evidence="8">
    <location>
        <begin position="60"/>
        <end position="92"/>
    </location>
</feature>
<dbReference type="Gene3D" id="1.10.287.70">
    <property type="match status" value="1"/>
</dbReference>
<evidence type="ECO:0000256" key="3">
    <source>
        <dbReference type="ARBA" id="ARBA00022692"/>
    </source>
</evidence>
<evidence type="ECO:0000256" key="2">
    <source>
        <dbReference type="ARBA" id="ARBA00022448"/>
    </source>
</evidence>
<feature type="region of interest" description="Disordered" evidence="8">
    <location>
        <begin position="148"/>
        <end position="168"/>
    </location>
</feature>
<dbReference type="GO" id="GO:0016020">
    <property type="term" value="C:membrane"/>
    <property type="evidence" value="ECO:0007669"/>
    <property type="project" value="UniProtKB-SubCell"/>
</dbReference>
<dbReference type="Proteomes" id="UP000785679">
    <property type="component" value="Unassembled WGS sequence"/>
</dbReference>
<organism evidence="11 12">
    <name type="scientific">Halteria grandinella</name>
    <dbReference type="NCBI Taxonomy" id="5974"/>
    <lineage>
        <taxon>Eukaryota</taxon>
        <taxon>Sar</taxon>
        <taxon>Alveolata</taxon>
        <taxon>Ciliophora</taxon>
        <taxon>Intramacronucleata</taxon>
        <taxon>Spirotrichea</taxon>
        <taxon>Stichotrichia</taxon>
        <taxon>Sporadotrichida</taxon>
        <taxon>Halteriidae</taxon>
        <taxon>Halteria</taxon>
    </lineage>
</organism>
<dbReference type="PRINTS" id="PR01463">
    <property type="entry name" value="EAGCHANLFMLY"/>
</dbReference>
<name>A0A8J8T8Y4_HALGN</name>
<feature type="region of interest" description="Disordered" evidence="8">
    <location>
        <begin position="1024"/>
        <end position="1102"/>
    </location>
</feature>
<feature type="compositionally biased region" description="Basic and acidic residues" evidence="8">
    <location>
        <begin position="1090"/>
        <end position="1100"/>
    </location>
</feature>
<comment type="caution">
    <text evidence="11">The sequence shown here is derived from an EMBL/GenBank/DDBJ whole genome shotgun (WGS) entry which is preliminary data.</text>
</comment>
<feature type="compositionally biased region" description="Low complexity" evidence="8">
    <location>
        <begin position="1079"/>
        <end position="1089"/>
    </location>
</feature>
<accession>A0A8J8T8Y4</accession>
<evidence type="ECO:0000256" key="7">
    <source>
        <dbReference type="ARBA" id="ARBA00023303"/>
    </source>
</evidence>
<feature type="compositionally biased region" description="Low complexity" evidence="8">
    <location>
        <begin position="1055"/>
        <end position="1072"/>
    </location>
</feature>
<keyword evidence="6 9" id="KW-0472">Membrane</keyword>
<keyword evidence="7" id="KW-0407">Ion channel</keyword>
<evidence type="ECO:0000313" key="12">
    <source>
        <dbReference type="Proteomes" id="UP000785679"/>
    </source>
</evidence>
<dbReference type="GO" id="GO:0005249">
    <property type="term" value="F:voltage-gated potassium channel activity"/>
    <property type="evidence" value="ECO:0007669"/>
    <property type="project" value="InterPro"/>
</dbReference>
<protein>
    <recommendedName>
        <fullName evidence="10">Cyclic nucleotide-binding domain-containing protein</fullName>
    </recommendedName>
</protein>
<feature type="transmembrane region" description="Helical" evidence="9">
    <location>
        <begin position="511"/>
        <end position="530"/>
    </location>
</feature>
<comment type="subcellular location">
    <subcellularLocation>
        <location evidence="1">Membrane</location>
        <topology evidence="1">Multi-pass membrane protein</topology>
    </subcellularLocation>
</comment>
<dbReference type="SUPFAM" id="SSF51206">
    <property type="entry name" value="cAMP-binding domain-like"/>
    <property type="match status" value="1"/>
</dbReference>
<feature type="transmembrane region" description="Helical" evidence="9">
    <location>
        <begin position="627"/>
        <end position="646"/>
    </location>
</feature>
<dbReference type="InterPro" id="IPR003938">
    <property type="entry name" value="K_chnl_volt-dep_EAG/ELK/ERG"/>
</dbReference>
<dbReference type="Gene3D" id="2.60.120.10">
    <property type="entry name" value="Jelly Rolls"/>
    <property type="match status" value="1"/>
</dbReference>
<proteinExistence type="predicted"/>
<feature type="compositionally biased region" description="Polar residues" evidence="8">
    <location>
        <begin position="148"/>
        <end position="158"/>
    </location>
</feature>
<keyword evidence="2" id="KW-0813">Transport</keyword>
<dbReference type="FunFam" id="1.10.287.70:FF:000123">
    <property type="entry name" value="Potassium channel KAT3"/>
    <property type="match status" value="1"/>
</dbReference>
<keyword evidence="3 9" id="KW-0812">Transmembrane</keyword>
<evidence type="ECO:0000256" key="9">
    <source>
        <dbReference type="SAM" id="Phobius"/>
    </source>
</evidence>
<dbReference type="InterPro" id="IPR018490">
    <property type="entry name" value="cNMP-bd_dom_sf"/>
</dbReference>
<dbReference type="InterPro" id="IPR005821">
    <property type="entry name" value="Ion_trans_dom"/>
</dbReference>
<keyword evidence="12" id="KW-1185">Reference proteome</keyword>
<evidence type="ECO:0000256" key="4">
    <source>
        <dbReference type="ARBA" id="ARBA00022989"/>
    </source>
</evidence>
<feature type="compositionally biased region" description="Polar residues" evidence="8">
    <location>
        <begin position="68"/>
        <end position="78"/>
    </location>
</feature>
<dbReference type="OrthoDB" id="432483at2759"/>
<feature type="compositionally biased region" description="Acidic residues" evidence="8">
    <location>
        <begin position="353"/>
        <end position="378"/>
    </location>
</feature>
<reference evidence="11" key="1">
    <citation type="submission" date="2019-06" db="EMBL/GenBank/DDBJ databases">
        <authorList>
            <person name="Zheng W."/>
        </authorList>
    </citation>
    <scope>NUCLEOTIDE SEQUENCE</scope>
    <source>
        <strain evidence="11">QDHG01</strain>
    </source>
</reference>
<dbReference type="Pfam" id="PF00520">
    <property type="entry name" value="Ion_trans"/>
    <property type="match status" value="1"/>
</dbReference>
<feature type="domain" description="Cyclic nucleotide-binding" evidence="10">
    <location>
        <begin position="760"/>
        <end position="858"/>
    </location>
</feature>
<evidence type="ECO:0000259" key="10">
    <source>
        <dbReference type="PROSITE" id="PS50042"/>
    </source>
</evidence>
<keyword evidence="5" id="KW-0406">Ion transport</keyword>
<dbReference type="EMBL" id="RRYP01001332">
    <property type="protein sequence ID" value="TNV86075.1"/>
    <property type="molecule type" value="Genomic_DNA"/>
</dbReference>
<dbReference type="PANTHER" id="PTHR47823">
    <property type="entry name" value="ION_TRANS DOMAIN-CONTAINING PROTEIN"/>
    <property type="match status" value="1"/>
</dbReference>
<dbReference type="InterPro" id="IPR000595">
    <property type="entry name" value="cNMP-bd_dom"/>
</dbReference>
<sequence>MEQQQNSLDAIQRILQKYGQESNFANLVPASTSTQAQTLSISPFKPMGLTVEVDGGEERRLGIKDHPPSSTSNQSAGSKRNKLFSMPSPNSHADNNVKTLNPQVVMASPSGHPQHFTFDFERITPKSRQNQLPGSNRENMMHTTADNVQKYSGKNGSPNKEGEFDDFSQGNEAEKDMKNQEDNILTTENKFLPTENDDETINISTPYKQDSQRFPPFKQVYRGPLHMRKQGSAAELLPGKGKRSTFAKNARQIQSMNPDQNTVIFNELPLSMQIQESVFKQRQLVEDNGPTQTPTGQATPNLLKIELEMKKTKLKSSQRHTMVRPFLQRVFTSLGIKRHQTQVAVAPSPGAGDELEFSEDLSNNNEEEEAKQEEDESDIFSKRKTTVKDFLGKNNHNTDDDELEEFTEIDPRLLGRMRKSQAPKRGVLYPDSRFKSTWDFLQTLLIVLTCALTPIFIAFPEAQSGGMEYLDNIMNILFACDMMVNFFTAFYDQDFNLIDDLKVISFNYATRWFALDLISTLPIDLFYEVGGLNKVARLSRISKVYKLFRLSKIFRLVRVTKIKSKFIRHMADVLKIGQGTERLVQLIISFFVLQHVTACLWIFIGKMDENSKNTWIYMKGLTDDEEIDIYITSFYFTVTTLVTVGYGDITAYNNVEKLMCIMLMMLGVVAFSLTTGALSSIIQSYDSREAQLKEKIGTLNQIANEYQIDIELFNKLAKTIRYDHSKKTKDYQVFMDELPSKLRMELAIAIHYTMYSSVSFFKGKEKSFIAWISKHIRPMHIDEDDFIYKEGEEILEIYFLVKGQAGYVLPRFENKMYFEITQGSLFGHVDLGDNPDYYEDAEVSVLSPNNIRRKRVDRHFTTVAVTNCELLAVGVAEIQQMRLQFPETFAEIFSDVREHLKEHLLLKLEVTKILEMSITKKHSMTADLKRQPTNKMHQHFKVNLLTGLQQQIAENISSRDQAVSAQRKSSQVMNENIKRTQSIQNQGLERILTKKEVVSRYTTFSATVKRQMSVDKKRLEMIRPPTGPCLLIGELQPGEEETPKLSSLPMDQQIPEANYESSSNESHASSPERQNPIISSNQQKQQSTQRQDEKSEELSDLHASSFESMRHKRAASTGAVIQQPFARTATFRDPDFMQGIPQQRESVLTMIEEGEEQEMLGQIRSKLMSGSISAGMSTEDTNKLLLILINKVSALTSIVQNGGASASNL</sequence>